<name>A0A9J7BZ67_9BACT</name>
<feature type="compositionally biased region" description="Pro residues" evidence="1">
    <location>
        <begin position="20"/>
        <end position="29"/>
    </location>
</feature>
<keyword evidence="2" id="KW-0472">Membrane</keyword>
<sequence length="134" mass="15141">MGLPNREETYTETLSGPTTLPAPPPPPTLMPINPTERNWRTRRGFGMIPGHTIDRARDVLHTTKQSAGRLYREARRRAADGYSRLSQRTGEVSRQTRDVARYAQRKYPVRVLGIIAASAFVVGVGIRVWRSRQS</sequence>
<keyword evidence="2" id="KW-0812">Transmembrane</keyword>
<evidence type="ECO:0000313" key="3">
    <source>
        <dbReference type="EMBL" id="UWZ86886.1"/>
    </source>
</evidence>
<dbReference type="Proteomes" id="UP001059380">
    <property type="component" value="Chromosome"/>
</dbReference>
<dbReference type="KEGG" id="orp:MOP44_13270"/>
<keyword evidence="2" id="KW-1133">Transmembrane helix</keyword>
<dbReference type="AlphaFoldDB" id="A0A9J7BZ67"/>
<protein>
    <submittedName>
        <fullName evidence="3">Uncharacterized protein</fullName>
    </submittedName>
</protein>
<evidence type="ECO:0000256" key="1">
    <source>
        <dbReference type="SAM" id="MobiDB-lite"/>
    </source>
</evidence>
<reference evidence="3" key="1">
    <citation type="submission" date="2021-04" db="EMBL/GenBank/DDBJ databases">
        <title>Phylogenetic analysis of Acidobacteriaceae.</title>
        <authorList>
            <person name="Qiu L."/>
            <person name="Zhang Q."/>
        </authorList>
    </citation>
    <scope>NUCLEOTIDE SEQUENCE</scope>
    <source>
        <strain evidence="3">DSM 25168</strain>
    </source>
</reference>
<accession>A0A9J7BZ67</accession>
<feature type="region of interest" description="Disordered" evidence="1">
    <location>
        <begin position="1"/>
        <end position="35"/>
    </location>
</feature>
<proteinExistence type="predicted"/>
<keyword evidence="4" id="KW-1185">Reference proteome</keyword>
<dbReference type="EMBL" id="CP093313">
    <property type="protein sequence ID" value="UWZ86886.1"/>
    <property type="molecule type" value="Genomic_DNA"/>
</dbReference>
<dbReference type="RefSeq" id="WP_260796523.1">
    <property type="nucleotide sequence ID" value="NZ_CP093313.1"/>
</dbReference>
<feature type="transmembrane region" description="Helical" evidence="2">
    <location>
        <begin position="107"/>
        <end position="129"/>
    </location>
</feature>
<evidence type="ECO:0000256" key="2">
    <source>
        <dbReference type="SAM" id="Phobius"/>
    </source>
</evidence>
<evidence type="ECO:0000313" key="4">
    <source>
        <dbReference type="Proteomes" id="UP001059380"/>
    </source>
</evidence>
<gene>
    <name evidence="3" type="ORF">MOP44_13270</name>
</gene>
<organism evidence="3 4">
    <name type="scientific">Occallatibacter riparius</name>
    <dbReference type="NCBI Taxonomy" id="1002689"/>
    <lineage>
        <taxon>Bacteria</taxon>
        <taxon>Pseudomonadati</taxon>
        <taxon>Acidobacteriota</taxon>
        <taxon>Terriglobia</taxon>
        <taxon>Terriglobales</taxon>
        <taxon>Acidobacteriaceae</taxon>
        <taxon>Occallatibacter</taxon>
    </lineage>
</organism>